<dbReference type="EMBL" id="BSXW01000341">
    <property type="protein sequence ID" value="GMF19374.1"/>
    <property type="molecule type" value="Genomic_DNA"/>
</dbReference>
<keyword evidence="1" id="KW-0732">Signal</keyword>
<organism evidence="2 3">
    <name type="scientific">Phytophthora lilii</name>
    <dbReference type="NCBI Taxonomy" id="2077276"/>
    <lineage>
        <taxon>Eukaryota</taxon>
        <taxon>Sar</taxon>
        <taxon>Stramenopiles</taxon>
        <taxon>Oomycota</taxon>
        <taxon>Peronosporomycetes</taxon>
        <taxon>Peronosporales</taxon>
        <taxon>Peronosporaceae</taxon>
        <taxon>Phytophthora</taxon>
    </lineage>
</organism>
<dbReference type="AlphaFoldDB" id="A0A9W6TU34"/>
<protein>
    <submittedName>
        <fullName evidence="2">Unnamed protein product</fullName>
    </submittedName>
</protein>
<comment type="caution">
    <text evidence="2">The sequence shown here is derived from an EMBL/GenBank/DDBJ whole genome shotgun (WGS) entry which is preliminary data.</text>
</comment>
<accession>A0A9W6TU34</accession>
<gene>
    <name evidence="2" type="ORF">Plil01_000739600</name>
</gene>
<proteinExistence type="predicted"/>
<evidence type="ECO:0000313" key="2">
    <source>
        <dbReference type="EMBL" id="GMF19374.1"/>
    </source>
</evidence>
<sequence length="121" mass="12609">MLCLVALLGLQVLSTGVSAATYSVEAYFSDAVCTTGSAYQVNAVEAANCTAQSCSSDSAASSGDGSDAKLVECSSDFESIMATMLSGSSYVMIARFEGDNCSGWYYSYGTTQLGLCVRDKY</sequence>
<feature type="signal peptide" evidence="1">
    <location>
        <begin position="1"/>
        <end position="19"/>
    </location>
</feature>
<evidence type="ECO:0000313" key="3">
    <source>
        <dbReference type="Proteomes" id="UP001165083"/>
    </source>
</evidence>
<name>A0A9W6TU34_9STRA</name>
<dbReference type="Proteomes" id="UP001165083">
    <property type="component" value="Unassembled WGS sequence"/>
</dbReference>
<reference evidence="2" key="1">
    <citation type="submission" date="2023-04" db="EMBL/GenBank/DDBJ databases">
        <title>Phytophthora lilii NBRC 32176.</title>
        <authorList>
            <person name="Ichikawa N."/>
            <person name="Sato H."/>
            <person name="Tonouchi N."/>
        </authorList>
    </citation>
    <scope>NUCLEOTIDE SEQUENCE</scope>
    <source>
        <strain evidence="2">NBRC 32176</strain>
    </source>
</reference>
<feature type="chain" id="PRO_5040826159" evidence="1">
    <location>
        <begin position="20"/>
        <end position="121"/>
    </location>
</feature>
<evidence type="ECO:0000256" key="1">
    <source>
        <dbReference type="SAM" id="SignalP"/>
    </source>
</evidence>
<keyword evidence="3" id="KW-1185">Reference proteome</keyword>